<evidence type="ECO:0000313" key="2">
    <source>
        <dbReference type="Proteomes" id="UP000192758"/>
    </source>
</evidence>
<dbReference type="InterPro" id="IPR031503">
    <property type="entry name" value="DUF5099"/>
</dbReference>
<dbReference type="AlphaFoldDB" id="A0A1W0E960"/>
<dbReference type="EMBL" id="MNPJ01000002">
    <property type="protein sequence ID" value="OQS55795.1"/>
    <property type="molecule type" value="Genomic_DNA"/>
</dbReference>
<sequence length="91" mass="10542">MANDLKNILIVAKNAHQFENYVIPGVNVDVIGRDVKYDLVIYTDIVFSLNLKHCKSISDAEIWFERKEEMTNTIISNAIDHYKKCEKRLGK</sequence>
<dbReference type="VEuPathDB" id="MicrosporidiaDB:EHP00_1617"/>
<protein>
    <submittedName>
        <fullName evidence="1">Uncharacterized protein</fullName>
    </submittedName>
</protein>
<evidence type="ECO:0000313" key="1">
    <source>
        <dbReference type="EMBL" id="OQS55795.1"/>
    </source>
</evidence>
<organism evidence="1 2">
    <name type="scientific">Ecytonucleospora hepatopenaei</name>
    <dbReference type="NCBI Taxonomy" id="646526"/>
    <lineage>
        <taxon>Eukaryota</taxon>
        <taxon>Fungi</taxon>
        <taxon>Fungi incertae sedis</taxon>
        <taxon>Microsporidia</taxon>
        <taxon>Enterocytozoonidae</taxon>
        <taxon>Ecytonucleospora</taxon>
    </lineage>
</organism>
<dbReference type="Pfam" id="PF17025">
    <property type="entry name" value="DUF5099"/>
    <property type="match status" value="1"/>
</dbReference>
<dbReference type="OrthoDB" id="2194485at2759"/>
<gene>
    <name evidence="1" type="ORF">EHP00_1617</name>
</gene>
<accession>A0A1W0E960</accession>
<comment type="caution">
    <text evidence="1">The sequence shown here is derived from an EMBL/GenBank/DDBJ whole genome shotgun (WGS) entry which is preliminary data.</text>
</comment>
<dbReference type="Proteomes" id="UP000192758">
    <property type="component" value="Unassembled WGS sequence"/>
</dbReference>
<reference evidence="1 2" key="1">
    <citation type="journal article" date="2017" name="Environ. Microbiol.">
        <title>Decay of the glycolytic pathway and adaptation to intranuclear parasitism within Enterocytozoonidae microsporidia.</title>
        <authorList>
            <person name="Wiredu Boakye D."/>
            <person name="Jaroenlak P."/>
            <person name="Prachumwat A."/>
            <person name="Williams T.A."/>
            <person name="Bateman K.S."/>
            <person name="Itsathitphaisarn O."/>
            <person name="Sritunyalucksana K."/>
            <person name="Paszkiewicz K.H."/>
            <person name="Moore K.A."/>
            <person name="Stentiford G.D."/>
            <person name="Williams B.A."/>
        </authorList>
    </citation>
    <scope>NUCLEOTIDE SEQUENCE [LARGE SCALE GENOMIC DNA]</scope>
    <source>
        <strain evidence="1 2">TH1</strain>
    </source>
</reference>
<proteinExistence type="predicted"/>
<keyword evidence="2" id="KW-1185">Reference proteome</keyword>
<name>A0A1W0E960_9MICR</name>